<evidence type="ECO:0000313" key="2">
    <source>
        <dbReference type="EMBL" id="KAL1597637.1"/>
    </source>
</evidence>
<evidence type="ECO:0000313" key="3">
    <source>
        <dbReference type="Proteomes" id="UP001521222"/>
    </source>
</evidence>
<protein>
    <submittedName>
        <fullName evidence="2">Uncharacterized protein</fullName>
    </submittedName>
</protein>
<proteinExistence type="predicted"/>
<comment type="caution">
    <text evidence="2">The sequence shown here is derived from an EMBL/GenBank/DDBJ whole genome shotgun (WGS) entry which is preliminary data.</text>
</comment>
<name>A0ABR3QZS2_9PLEO</name>
<organism evidence="2 3">
    <name type="scientific">Nothophoma quercina</name>
    <dbReference type="NCBI Taxonomy" id="749835"/>
    <lineage>
        <taxon>Eukaryota</taxon>
        <taxon>Fungi</taxon>
        <taxon>Dikarya</taxon>
        <taxon>Ascomycota</taxon>
        <taxon>Pezizomycotina</taxon>
        <taxon>Dothideomycetes</taxon>
        <taxon>Pleosporomycetidae</taxon>
        <taxon>Pleosporales</taxon>
        <taxon>Pleosporineae</taxon>
        <taxon>Didymellaceae</taxon>
        <taxon>Nothophoma</taxon>
    </lineage>
</organism>
<evidence type="ECO:0000256" key="1">
    <source>
        <dbReference type="SAM" id="MobiDB-lite"/>
    </source>
</evidence>
<feature type="compositionally biased region" description="Polar residues" evidence="1">
    <location>
        <begin position="58"/>
        <end position="67"/>
    </location>
</feature>
<reference evidence="2 3" key="1">
    <citation type="submission" date="2024-02" db="EMBL/GenBank/DDBJ databases">
        <title>De novo assembly and annotation of 12 fungi associated with fruit tree decline syndrome in Ontario, Canada.</title>
        <authorList>
            <person name="Sulman M."/>
            <person name="Ellouze W."/>
            <person name="Ilyukhin E."/>
        </authorList>
    </citation>
    <scope>NUCLEOTIDE SEQUENCE [LARGE SCALE GENOMIC DNA]</scope>
    <source>
        <strain evidence="2 3">M97-236</strain>
    </source>
</reference>
<gene>
    <name evidence="2" type="ORF">SLS59_007335</name>
</gene>
<accession>A0ABR3QZS2</accession>
<sequence>MTDSAHPERTSVAATVVENVKEAEDKALSDRAKLKEQKAAKEAARKKEVQRQKAAAAQNPNGESSKSGGADEKKQLRLCRLLLYVSTISDGALLCLRTGLQGPRRQDNSE</sequence>
<keyword evidence="3" id="KW-1185">Reference proteome</keyword>
<dbReference type="Proteomes" id="UP001521222">
    <property type="component" value="Unassembled WGS sequence"/>
</dbReference>
<feature type="compositionally biased region" description="Basic and acidic residues" evidence="1">
    <location>
        <begin position="24"/>
        <end position="51"/>
    </location>
</feature>
<feature type="region of interest" description="Disordered" evidence="1">
    <location>
        <begin position="24"/>
        <end position="71"/>
    </location>
</feature>
<dbReference type="EMBL" id="JAKIXB020000025">
    <property type="protein sequence ID" value="KAL1597637.1"/>
    <property type="molecule type" value="Genomic_DNA"/>
</dbReference>